<keyword evidence="1" id="KW-0472">Membrane</keyword>
<name>A0A2P2QC95_RHIMU</name>
<proteinExistence type="predicted"/>
<protein>
    <submittedName>
        <fullName evidence="2">Uncharacterized protein</fullName>
    </submittedName>
</protein>
<evidence type="ECO:0000313" key="2">
    <source>
        <dbReference type="EMBL" id="MBX64573.1"/>
    </source>
</evidence>
<organism evidence="2">
    <name type="scientific">Rhizophora mucronata</name>
    <name type="common">Asiatic mangrove</name>
    <dbReference type="NCBI Taxonomy" id="61149"/>
    <lineage>
        <taxon>Eukaryota</taxon>
        <taxon>Viridiplantae</taxon>
        <taxon>Streptophyta</taxon>
        <taxon>Embryophyta</taxon>
        <taxon>Tracheophyta</taxon>
        <taxon>Spermatophyta</taxon>
        <taxon>Magnoliopsida</taxon>
        <taxon>eudicotyledons</taxon>
        <taxon>Gunneridae</taxon>
        <taxon>Pentapetalae</taxon>
        <taxon>rosids</taxon>
        <taxon>fabids</taxon>
        <taxon>Malpighiales</taxon>
        <taxon>Rhizophoraceae</taxon>
        <taxon>Rhizophora</taxon>
    </lineage>
</organism>
<accession>A0A2P2QC95</accession>
<dbReference type="EMBL" id="GGEC01084089">
    <property type="protein sequence ID" value="MBX64573.1"/>
    <property type="molecule type" value="Transcribed_RNA"/>
</dbReference>
<evidence type="ECO:0000256" key="1">
    <source>
        <dbReference type="SAM" id="Phobius"/>
    </source>
</evidence>
<reference evidence="2" key="1">
    <citation type="submission" date="2018-02" db="EMBL/GenBank/DDBJ databases">
        <title>Rhizophora mucronata_Transcriptome.</title>
        <authorList>
            <person name="Meera S.P."/>
            <person name="Sreeshan A."/>
            <person name="Augustine A."/>
        </authorList>
    </citation>
    <scope>NUCLEOTIDE SEQUENCE</scope>
    <source>
        <tissue evidence="2">Leaf</tissue>
    </source>
</reference>
<keyword evidence="1" id="KW-1133">Transmembrane helix</keyword>
<keyword evidence="1" id="KW-0812">Transmembrane</keyword>
<sequence>MASISLLLAKDLGTLILTMIPKVSILLILLLGTLLVCLLVAGLLFVFLRIIQEYG</sequence>
<dbReference type="AlphaFoldDB" id="A0A2P2QC95"/>
<feature type="transmembrane region" description="Helical" evidence="1">
    <location>
        <begin position="25"/>
        <end position="48"/>
    </location>
</feature>